<dbReference type="EMBL" id="CP004372">
    <property type="protein sequence ID" value="AHM02879.1"/>
    <property type="molecule type" value="Genomic_DNA"/>
</dbReference>
<evidence type="ECO:0000313" key="1">
    <source>
        <dbReference type="EMBL" id="AHM02879.1"/>
    </source>
</evidence>
<organism evidence="1 2">
    <name type="scientific">Roseicyclus elongatus DSM 19469</name>
    <dbReference type="NCBI Taxonomy" id="1294273"/>
    <lineage>
        <taxon>Bacteria</taxon>
        <taxon>Pseudomonadati</taxon>
        <taxon>Pseudomonadota</taxon>
        <taxon>Alphaproteobacteria</taxon>
        <taxon>Rhodobacterales</taxon>
        <taxon>Roseobacteraceae</taxon>
        <taxon>Roseicyclus</taxon>
    </lineage>
</organism>
<gene>
    <name evidence="1" type="ORF">roselon_00434</name>
</gene>
<dbReference type="KEGG" id="red:roselon_00434"/>
<dbReference type="Proteomes" id="UP000019593">
    <property type="component" value="Chromosome"/>
</dbReference>
<keyword evidence="2" id="KW-1185">Reference proteome</keyword>
<dbReference type="HOGENOM" id="CLU_3239027_0_0_5"/>
<reference evidence="1 2" key="1">
    <citation type="submission" date="2013-03" db="EMBL/GenBank/DDBJ databases">
        <authorList>
            <person name="Fiebig A."/>
            <person name="Goeker M."/>
            <person name="Klenk H.-P.P."/>
        </authorList>
    </citation>
    <scope>NUCLEOTIDE SEQUENCE [LARGE SCALE GENOMIC DNA]</scope>
    <source>
        <strain evidence="2">DSM 19469</strain>
    </source>
</reference>
<sequence>MRRPDARLTQSGAAVPLPRAASFQERIDHGRISARLRLWLASA</sequence>
<protein>
    <submittedName>
        <fullName evidence="1">Uncharacterized protein</fullName>
    </submittedName>
</protein>
<evidence type="ECO:0000313" key="2">
    <source>
        <dbReference type="Proteomes" id="UP000019593"/>
    </source>
</evidence>
<dbReference type="AlphaFoldDB" id="W8RP03"/>
<name>W8RP03_9RHOB</name>
<proteinExistence type="predicted"/>
<accession>W8RP03</accession>